<dbReference type="GO" id="GO:0005737">
    <property type="term" value="C:cytoplasm"/>
    <property type="evidence" value="ECO:0007669"/>
    <property type="project" value="TreeGrafter"/>
</dbReference>
<dbReference type="STRING" id="137246.A0A401RIX8"/>
<reference evidence="2 3" key="1">
    <citation type="journal article" date="2018" name="Nat. Ecol. Evol.">
        <title>Shark genomes provide insights into elasmobranch evolution and the origin of vertebrates.</title>
        <authorList>
            <person name="Hara Y"/>
            <person name="Yamaguchi K"/>
            <person name="Onimaru K"/>
            <person name="Kadota M"/>
            <person name="Koyanagi M"/>
            <person name="Keeley SD"/>
            <person name="Tatsumi K"/>
            <person name="Tanaka K"/>
            <person name="Motone F"/>
            <person name="Kageyama Y"/>
            <person name="Nozu R"/>
            <person name="Adachi N"/>
            <person name="Nishimura O"/>
            <person name="Nakagawa R"/>
            <person name="Tanegashima C"/>
            <person name="Kiyatake I"/>
            <person name="Matsumoto R"/>
            <person name="Murakumo K"/>
            <person name="Nishida K"/>
            <person name="Terakita A"/>
            <person name="Kuratani S"/>
            <person name="Sato K"/>
            <person name="Hyodo S Kuraku.S."/>
        </authorList>
    </citation>
    <scope>NUCLEOTIDE SEQUENCE [LARGE SCALE GENOMIC DNA]</scope>
</reference>
<dbReference type="PANTHER" id="PTHR13650:SF0">
    <property type="entry name" value="SPATACSIN"/>
    <property type="match status" value="1"/>
</dbReference>
<dbReference type="OrthoDB" id="2018754at2759"/>
<dbReference type="GO" id="GO:0045202">
    <property type="term" value="C:synapse"/>
    <property type="evidence" value="ECO:0007669"/>
    <property type="project" value="TreeGrafter"/>
</dbReference>
<dbReference type="GO" id="GO:0008088">
    <property type="term" value="P:axo-dendritic transport"/>
    <property type="evidence" value="ECO:0007669"/>
    <property type="project" value="TreeGrafter"/>
</dbReference>
<evidence type="ECO:0000313" key="3">
    <source>
        <dbReference type="Proteomes" id="UP000287033"/>
    </source>
</evidence>
<comment type="caution">
    <text evidence="2">The sequence shown here is derived from an EMBL/GenBank/DDBJ whole genome shotgun (WGS) entry which is preliminary data.</text>
</comment>
<dbReference type="PANTHER" id="PTHR13650">
    <property type="entry name" value="SPATACSIN"/>
    <property type="match status" value="1"/>
</dbReference>
<name>A0A401RIX8_CHIPU</name>
<sequence>MAGGPKVLEVLLDAALEWREAKTLLKAKAVRCGQALCGLEPPSDRGAGLCFTARCQDSGRCCRRRVATQAGSFTEFIWETTETLQASPVKERLLALNSHNDLVVYELCVQDGICDVTNTHSCSEEALKKLVESKNLSLPSSFTVKILSFKNSKSCMLLDNCTLLHLTWVESTSEADVLGCFRLHLPGGAAERITDGLICQEMLFLLDSAGWIYIYDTVDGKQRGSVNLALCQAGETEEANDVCNLSCLDRLWLSHDLHIAVAVNCVNCAVCVNLNNFFRKHPENLEHTRKASADAPLKAPVGIDEDDLSSSVYSSKQLNLSFQMDRSWKARLGTFYSETKVSSAERFLQWSPWYQHLSSQNSHDATCNVNSYKSSVVPCDDVAKSFAQEEDLNNKANKLRGMVQLQGLEESMSIQTVSLSEFSVLFTLVAPDSGAVTVAFWDLETQQVNYHHIKGQSLPVEGDGNDELSLFLTDTGLSMVVFAFSQEDLLNRLMIYGKAGIVDSLCHLNHWNRCSIPIHALEAGIENRQLDMVDFFLKSKEKLFCAPATISVQEPSGAAMMSSVQLTNVEEIKPALDLLCSAIRVNYSETQGKQFSEQLLNLTLTFLNKQMQELLTQSGELDKCKQKCVDYLTSYIIKLRKFMKKYPRTPPNETLTSDCLGEEKILPDGNHVYGKWKNLNTNEIVRDAILSNQIPRAQGYFTVQQTSMKDLNKVLQAGLNLTYKSLLKKDLQEARELLKNMGFDVKRQLHRICCYTADRDLRDFLVENLQDCLSEEEKEWVKFVHFVESLYSSAQIMECPLQNSVLQAENIDPSFAAVLEPIINSDVGNTEHAERDSNCCVVILDWAKWWDKVAKEQIKLCRELDVDLPAAIQFCSPEVLWTSLTSRHCWAKVRDWIEMFQSSENSANWPPLSPDIVNQSTHCSNYMRNEILDILARKGVFIPSELANFQQFLVRLSCAGGVMQKSHPVPVYQSPDGLDFYSCFILFCLEHELRYLLYVYLDYYGLKLSNCPLLDDRALHVAHPWFEFLVRMREVADKLDSSVTFQASLANAQMLIPSNQASVSSMLLEGHTLMALATIMFAPGGIDQVMQERKDASDSLWKVDSQLLKMALSPYPKLRTALFPQLTPYGIPPLDISLYHLLQSLHPFDPSRLFGWQSANVLSTCDLSNDLPHFSCPDLVNKYAITERLDFSYYLRHGRPSYAFATFVVQQLAKSSSPKQLIQQASIEAYTLGLAHFTVPAVAAACVAFLELLGVSSFKLRIDLKVADAILKLWCTNAEETQRSLLRDTLAEKLQNLIEFNGSAAEELLTHLENATWENLKNRDISRASFEASQEWSLVAQFCKLHGITVSLAYLQECAREDAWLQFVIFAQLHNYQPNEVKALLKDFSPALQDHLTLAFQNLQFVAQEKTVICSVTKEETNKRDESPVDLFQVLYWCQEKPKPWRYLLSEAVRHSAPVLSVLAACFQETDVLQCLCVWIIMTSDDAIVSEATKHINDSIEYHEWNLHDLSLMWKVLLERRKSKQLVRGFQLFQKHCPWVYMLEMYELCTEHKNYQESKLKLQEFQKCLLTLKAEDSTSTDIPIQWMESQADLLLKLMIQQCPTQYELGKLLQILADVDCTLKISEDFGLDFRKLSRLSQLLQDTSISIDPSLLVDCSTGTLQNICGQILDQLQKKGLFALARQVADLAQLPVDHLVVHEVTQELQNLKQCGQWQRKETRINFWKKCHDCFKDYLISSVVASEFFLAQVNEMPVIKSQLPSSFKDQSLNIQERCLLLTMAGHWLSQSNPPNLDQLEELEKRIWLCRISQQTLLMSTNSRFAWQLSVCGEITFDGATKEFLFSKLPALNSPKYLRLEGFPNKDMASNCALDAAERDALNILIGELLDGGCVHEASRVCRYFEFYNQDTSLVLHCRAMASGELQTVDFHPSMQIILTAGSSFNGEIGFHRKRIPSLSSVISSFGQYSEEDRVKDQVVKDLQILTNECYHGKGYCRQVLSLYQLSKELGCSFNDISTQDSDTVLREVLSSQQPDRYKKAQAFISTQELKPEVVAALIADEVVQASLSSVEAKGVRQIYKLLDGKEAFLQLAKLCQDPILVGTKLLDKISSIPNGELECTVELLILAHDCFSLTCHMEGISRVLQAARHLSHKHLAPKEAYSLMVRLVTGIGRYNDMTYIFDLLHENHRFEMLLRKNVESNGDLKTALLDYIKRCLPGDSEKHNMVAFCFSMCREIGENHEGAARVQLKIIESQSWEVTPELKKSLVKVLNFLKDAAESYSKDSCIRRASQCVKLAKLVTLQLHLLNNNHDVQLINIQRNDLMPCILSLPKFYQAVIVAEAYDFVPDWAEVLYEQVIVRGEFSYLEEFKQQNHLQQSLFEEISNKFKRHKGHDAASQNMKKLLQHCENVYLVYKLAYEHNFTDVANKLLKEPQTSCYLNDMIAS</sequence>
<organism evidence="2 3">
    <name type="scientific">Chiloscyllium punctatum</name>
    <name type="common">Brownbanded bambooshark</name>
    <name type="synonym">Hemiscyllium punctatum</name>
    <dbReference type="NCBI Taxonomy" id="137246"/>
    <lineage>
        <taxon>Eukaryota</taxon>
        <taxon>Metazoa</taxon>
        <taxon>Chordata</taxon>
        <taxon>Craniata</taxon>
        <taxon>Vertebrata</taxon>
        <taxon>Chondrichthyes</taxon>
        <taxon>Elasmobranchii</taxon>
        <taxon>Galeomorphii</taxon>
        <taxon>Galeoidea</taxon>
        <taxon>Orectolobiformes</taxon>
        <taxon>Hemiscylliidae</taxon>
        <taxon>Chiloscyllium</taxon>
    </lineage>
</organism>
<proteinExistence type="predicted"/>
<evidence type="ECO:0000259" key="1">
    <source>
        <dbReference type="Pfam" id="PF14649"/>
    </source>
</evidence>
<accession>A0A401RIX8</accession>
<dbReference type="InterPro" id="IPR028103">
    <property type="entry name" value="Spatacsin"/>
</dbReference>
<dbReference type="GO" id="GO:0048489">
    <property type="term" value="P:synaptic vesicle transport"/>
    <property type="evidence" value="ECO:0007669"/>
    <property type="project" value="TreeGrafter"/>
</dbReference>
<dbReference type="GO" id="GO:0030424">
    <property type="term" value="C:axon"/>
    <property type="evidence" value="ECO:0007669"/>
    <property type="project" value="TreeGrafter"/>
</dbReference>
<feature type="domain" description="Spatacsin C-terminal" evidence="1">
    <location>
        <begin position="2096"/>
        <end position="2383"/>
    </location>
</feature>
<dbReference type="EMBL" id="BEZZ01001376">
    <property type="protein sequence ID" value="GCC18084.1"/>
    <property type="molecule type" value="Genomic_DNA"/>
</dbReference>
<keyword evidence="3" id="KW-1185">Reference proteome</keyword>
<dbReference type="GO" id="GO:0007409">
    <property type="term" value="P:axonogenesis"/>
    <property type="evidence" value="ECO:0007669"/>
    <property type="project" value="TreeGrafter"/>
</dbReference>
<gene>
    <name evidence="2" type="ORF">chiPu_0017791</name>
</gene>
<evidence type="ECO:0000313" key="2">
    <source>
        <dbReference type="EMBL" id="GCC18084.1"/>
    </source>
</evidence>
<dbReference type="InterPro" id="IPR028107">
    <property type="entry name" value="Spatacsin_C_dom"/>
</dbReference>
<dbReference type="Proteomes" id="UP000287033">
    <property type="component" value="Unassembled WGS sequence"/>
</dbReference>
<dbReference type="GO" id="GO:0030425">
    <property type="term" value="C:dendrite"/>
    <property type="evidence" value="ECO:0007669"/>
    <property type="project" value="TreeGrafter"/>
</dbReference>
<dbReference type="OMA" id="ACCLNGP"/>
<dbReference type="Pfam" id="PF14649">
    <property type="entry name" value="Spatacsin_C"/>
    <property type="match status" value="1"/>
</dbReference>
<dbReference type="GO" id="GO:0007268">
    <property type="term" value="P:chemical synaptic transmission"/>
    <property type="evidence" value="ECO:0007669"/>
    <property type="project" value="TreeGrafter"/>
</dbReference>
<protein>
    <recommendedName>
        <fullName evidence="1">Spatacsin C-terminal domain-containing protein</fullName>
    </recommendedName>
</protein>